<dbReference type="AlphaFoldDB" id="A0AAW7YUU8"/>
<evidence type="ECO:0000313" key="1">
    <source>
        <dbReference type="EMBL" id="MDO6575931.1"/>
    </source>
</evidence>
<name>A0AAW7YUU8_9ALTE</name>
<gene>
    <name evidence="1" type="ORF">Q4527_00915</name>
</gene>
<accession>A0AAW7YUU8</accession>
<sequence>MNRKWILLLPFFLTACGYKGDGEYNESGWFLKNYSLILPQKDFASNREYSFSINGYGSHDTSFLRVRLSNDEPVNFHELDTTLEVRIIGKKNVTYFYRSSPLNAHYLRMVELGEAQWANDLEWHSRYQYSDEKMKNRAVSFDPAYKPIATSDVMYIHSFPSGTENYRVNVKIGNVPEAYENTKISLEFISGWK</sequence>
<proteinExistence type="predicted"/>
<comment type="caution">
    <text evidence="1">The sequence shown here is derived from an EMBL/GenBank/DDBJ whole genome shotgun (WGS) entry which is preliminary data.</text>
</comment>
<dbReference type="RefSeq" id="WP_148259088.1">
    <property type="nucleotide sequence ID" value="NZ_JAUOQI010000001.1"/>
</dbReference>
<protein>
    <submittedName>
        <fullName evidence="1">Uncharacterized protein</fullName>
    </submittedName>
</protein>
<dbReference type="EMBL" id="JAUOQI010000001">
    <property type="protein sequence ID" value="MDO6575931.1"/>
    <property type="molecule type" value="Genomic_DNA"/>
</dbReference>
<reference evidence="1" key="1">
    <citation type="submission" date="2023-07" db="EMBL/GenBank/DDBJ databases">
        <title>Genome content predicts the carbon catabolic preferences of heterotrophic bacteria.</title>
        <authorList>
            <person name="Gralka M."/>
        </authorList>
    </citation>
    <scope>NUCLEOTIDE SEQUENCE</scope>
    <source>
        <strain evidence="1">F2M12</strain>
    </source>
</reference>
<dbReference type="Proteomes" id="UP001170717">
    <property type="component" value="Unassembled WGS sequence"/>
</dbReference>
<evidence type="ECO:0000313" key="2">
    <source>
        <dbReference type="Proteomes" id="UP001170717"/>
    </source>
</evidence>
<organism evidence="1 2">
    <name type="scientific">Alteromonas stellipolaris</name>
    <dbReference type="NCBI Taxonomy" id="233316"/>
    <lineage>
        <taxon>Bacteria</taxon>
        <taxon>Pseudomonadati</taxon>
        <taxon>Pseudomonadota</taxon>
        <taxon>Gammaproteobacteria</taxon>
        <taxon>Alteromonadales</taxon>
        <taxon>Alteromonadaceae</taxon>
        <taxon>Alteromonas/Salinimonas group</taxon>
        <taxon>Alteromonas</taxon>
    </lineage>
</organism>
<dbReference type="PROSITE" id="PS51257">
    <property type="entry name" value="PROKAR_LIPOPROTEIN"/>
    <property type="match status" value="1"/>
</dbReference>